<gene>
    <name evidence="1" type="ORF">O9X94_23875</name>
</gene>
<proteinExistence type="predicted"/>
<evidence type="ECO:0000313" key="1">
    <source>
        <dbReference type="EMBL" id="MCZ7912376.1"/>
    </source>
</evidence>
<organism evidence="1 2">
    <name type="scientific">Agrobacterium leguminum</name>
    <dbReference type="NCBI Taxonomy" id="2792015"/>
    <lineage>
        <taxon>Bacteria</taxon>
        <taxon>Pseudomonadati</taxon>
        <taxon>Pseudomonadota</taxon>
        <taxon>Alphaproteobacteria</taxon>
        <taxon>Hyphomicrobiales</taxon>
        <taxon>Rhizobiaceae</taxon>
        <taxon>Rhizobium/Agrobacterium group</taxon>
        <taxon>Agrobacterium</taxon>
    </lineage>
</organism>
<comment type="caution">
    <text evidence="1">The sequence shown here is derived from an EMBL/GenBank/DDBJ whole genome shotgun (WGS) entry which is preliminary data.</text>
</comment>
<keyword evidence="2" id="KW-1185">Reference proteome</keyword>
<dbReference type="EMBL" id="JAPZLT010000017">
    <property type="protein sequence ID" value="MCZ7912376.1"/>
    <property type="molecule type" value="Genomic_DNA"/>
</dbReference>
<evidence type="ECO:0000313" key="2">
    <source>
        <dbReference type="Proteomes" id="UP001151309"/>
    </source>
</evidence>
<protein>
    <submittedName>
        <fullName evidence="1">Uncharacterized protein</fullName>
    </submittedName>
</protein>
<dbReference type="AlphaFoldDB" id="A0A9X3KIL3"/>
<reference evidence="1" key="1">
    <citation type="submission" date="2022-12" db="EMBL/GenBank/DDBJ databases">
        <title>Draft genome sequences of 22 rhizogenic Agrobacterium biovar 1 strains, the causative agent of hairy root disease.</title>
        <authorList>
            <person name="Kim N."/>
            <person name="Vargas P."/>
            <person name="Rediers H."/>
        </authorList>
    </citation>
    <scope>NUCLEOTIDE SEQUENCE</scope>
    <source>
        <strain evidence="1">ST07.17.026</strain>
    </source>
</reference>
<name>A0A9X3KIL3_9HYPH</name>
<dbReference type="Proteomes" id="UP001151309">
    <property type="component" value="Unassembled WGS sequence"/>
</dbReference>
<sequence length="55" mass="6231">MTATTITPKRPAVQACLKSNARFHLRRNVRWIDARIAASSAWGVARLRRPLSKTE</sequence>
<accession>A0A9X3KIL3</accession>
<dbReference type="RefSeq" id="WP_156428577.1">
    <property type="nucleotide sequence ID" value="NZ_JAPZLT010000017.1"/>
</dbReference>